<feature type="transmembrane region" description="Helical" evidence="1">
    <location>
        <begin position="201"/>
        <end position="225"/>
    </location>
</feature>
<feature type="transmembrane region" description="Helical" evidence="1">
    <location>
        <begin position="261"/>
        <end position="279"/>
    </location>
</feature>
<evidence type="ECO:0008006" key="5">
    <source>
        <dbReference type="Google" id="ProtNLM"/>
    </source>
</evidence>
<sequence>MSGIKKVLAVTAAAVAVVLGTAPVAEAHGFSSTVYADLTSPAREHVRAQLGLEYDLLVVSAADAGKDDPLFKDGTAAFDSGDSTQQAAALTRHADSVISYATERFTVTADGQACTAKRDGDFTMEQREGVPYVVLVLDFQCPQAAAHEIRSGLFPEAEGYVKGTKTIVTYHLDLKTGSSALDDQHPVLSTQQSTGQRFWEFFRLGAEHLLTGLDHILFLLALIAGSRRLREIVLAATTFTIAHSVTFVLAALGLVHVTASFVEPVIALSIAVVAGWHLWRLWRRGRTATDIEVNSRSHLGLDRAGWTRLGVVFCFGLVHGLGFAGALGIDEAWSWQLLWSLLVFNIGIEVVQLSLIGLTFPLLALLRHRAPIAALWVTGTIAAGVSAAGLFWFVQRVTGM</sequence>
<organism evidence="3 4">
    <name type="scientific">Kribbella ginsengisoli</name>
    <dbReference type="NCBI Taxonomy" id="363865"/>
    <lineage>
        <taxon>Bacteria</taxon>
        <taxon>Bacillati</taxon>
        <taxon>Actinomycetota</taxon>
        <taxon>Actinomycetes</taxon>
        <taxon>Propionibacteriales</taxon>
        <taxon>Kribbellaceae</taxon>
        <taxon>Kribbella</taxon>
    </lineage>
</organism>
<feature type="transmembrane region" description="Helical" evidence="1">
    <location>
        <begin position="373"/>
        <end position="394"/>
    </location>
</feature>
<accession>A0ABP6YMJ3</accession>
<feature type="chain" id="PRO_5045509748" description="HupE/UreJ family protein" evidence="2">
    <location>
        <begin position="28"/>
        <end position="400"/>
    </location>
</feature>
<name>A0ABP6YMJ3_9ACTN</name>
<proteinExistence type="predicted"/>
<evidence type="ECO:0000256" key="2">
    <source>
        <dbReference type="SAM" id="SignalP"/>
    </source>
</evidence>
<dbReference type="RefSeq" id="WP_344847263.1">
    <property type="nucleotide sequence ID" value="NZ_BAABAA010000012.1"/>
</dbReference>
<evidence type="ECO:0000313" key="3">
    <source>
        <dbReference type="EMBL" id="GAA3586348.1"/>
    </source>
</evidence>
<keyword evidence="4" id="KW-1185">Reference proteome</keyword>
<keyword evidence="2" id="KW-0732">Signal</keyword>
<feature type="transmembrane region" description="Helical" evidence="1">
    <location>
        <begin position="232"/>
        <end position="255"/>
    </location>
</feature>
<dbReference type="InterPro" id="IPR032809">
    <property type="entry name" value="Put_HupE_UreJ"/>
</dbReference>
<gene>
    <name evidence="3" type="ORF">GCM10022235_66290</name>
</gene>
<keyword evidence="1" id="KW-1133">Transmembrane helix</keyword>
<evidence type="ECO:0000256" key="1">
    <source>
        <dbReference type="SAM" id="Phobius"/>
    </source>
</evidence>
<dbReference type="EMBL" id="BAABAA010000012">
    <property type="protein sequence ID" value="GAA3586348.1"/>
    <property type="molecule type" value="Genomic_DNA"/>
</dbReference>
<protein>
    <recommendedName>
        <fullName evidence="5">HupE/UreJ family protein</fullName>
    </recommendedName>
</protein>
<keyword evidence="1" id="KW-0812">Transmembrane</keyword>
<evidence type="ECO:0000313" key="4">
    <source>
        <dbReference type="Proteomes" id="UP001501222"/>
    </source>
</evidence>
<feature type="transmembrane region" description="Helical" evidence="1">
    <location>
        <begin position="341"/>
        <end position="366"/>
    </location>
</feature>
<feature type="signal peptide" evidence="2">
    <location>
        <begin position="1"/>
        <end position="27"/>
    </location>
</feature>
<comment type="caution">
    <text evidence="3">The sequence shown here is derived from an EMBL/GenBank/DDBJ whole genome shotgun (WGS) entry which is preliminary data.</text>
</comment>
<reference evidence="4" key="1">
    <citation type="journal article" date="2019" name="Int. J. Syst. Evol. Microbiol.">
        <title>The Global Catalogue of Microorganisms (GCM) 10K type strain sequencing project: providing services to taxonomists for standard genome sequencing and annotation.</title>
        <authorList>
            <consortium name="The Broad Institute Genomics Platform"/>
            <consortium name="The Broad Institute Genome Sequencing Center for Infectious Disease"/>
            <person name="Wu L."/>
            <person name="Ma J."/>
        </authorList>
    </citation>
    <scope>NUCLEOTIDE SEQUENCE [LARGE SCALE GENOMIC DNA]</scope>
    <source>
        <strain evidence="4">JCM 16928</strain>
    </source>
</reference>
<dbReference type="Proteomes" id="UP001501222">
    <property type="component" value="Unassembled WGS sequence"/>
</dbReference>
<keyword evidence="1" id="KW-0472">Membrane</keyword>
<dbReference type="Pfam" id="PF13795">
    <property type="entry name" value="HupE_UreJ_2"/>
    <property type="match status" value="1"/>
</dbReference>
<feature type="transmembrane region" description="Helical" evidence="1">
    <location>
        <begin position="306"/>
        <end position="329"/>
    </location>
</feature>